<sequence length="227" mass="26792">MANQIDTISFATLSKFHQHNPSFDSHLNNKINRYPSNLDLHLINREIYFIADYALKLKLTTQTNSDLYKYIIRIAEISIKAEEVDNNKKLLDDLVEELSILLTHSLKSKTIQLFLIRLIYLYKKKQSNFNNTQTDIKNSALFFNNQLKNQNNIFTNLNQSSSAHKHYFKSQSPVQQNSNSKIFQLRQHDIQNHLIEDPNNFQNEYFKAILFPPMISQRSKNCYLNKY</sequence>
<dbReference type="Proteomes" id="UP000692954">
    <property type="component" value="Unassembled WGS sequence"/>
</dbReference>
<gene>
    <name evidence="1" type="ORF">PSON_ATCC_30995.1.T1750044</name>
</gene>
<reference evidence="1" key="1">
    <citation type="submission" date="2021-01" db="EMBL/GenBank/DDBJ databases">
        <authorList>
            <consortium name="Genoscope - CEA"/>
            <person name="William W."/>
        </authorList>
    </citation>
    <scope>NUCLEOTIDE SEQUENCE</scope>
</reference>
<accession>A0A8S1RJT2</accession>
<evidence type="ECO:0000313" key="2">
    <source>
        <dbReference type="Proteomes" id="UP000692954"/>
    </source>
</evidence>
<keyword evidence="2" id="KW-1185">Reference proteome</keyword>
<protein>
    <submittedName>
        <fullName evidence="1">Uncharacterized protein</fullName>
    </submittedName>
</protein>
<dbReference type="AlphaFoldDB" id="A0A8S1RJT2"/>
<proteinExistence type="predicted"/>
<organism evidence="1 2">
    <name type="scientific">Paramecium sonneborni</name>
    <dbReference type="NCBI Taxonomy" id="65129"/>
    <lineage>
        <taxon>Eukaryota</taxon>
        <taxon>Sar</taxon>
        <taxon>Alveolata</taxon>
        <taxon>Ciliophora</taxon>
        <taxon>Intramacronucleata</taxon>
        <taxon>Oligohymenophorea</taxon>
        <taxon>Peniculida</taxon>
        <taxon>Parameciidae</taxon>
        <taxon>Paramecium</taxon>
    </lineage>
</organism>
<name>A0A8S1RJT2_9CILI</name>
<evidence type="ECO:0000313" key="1">
    <source>
        <dbReference type="EMBL" id="CAD8127320.1"/>
    </source>
</evidence>
<dbReference type="EMBL" id="CAJJDN010000175">
    <property type="protein sequence ID" value="CAD8127320.1"/>
    <property type="molecule type" value="Genomic_DNA"/>
</dbReference>
<comment type="caution">
    <text evidence="1">The sequence shown here is derived from an EMBL/GenBank/DDBJ whole genome shotgun (WGS) entry which is preliminary data.</text>
</comment>